<keyword evidence="3" id="KW-1185">Reference proteome</keyword>
<evidence type="ECO:0000256" key="1">
    <source>
        <dbReference type="SAM" id="MobiDB-lite"/>
    </source>
</evidence>
<feature type="compositionally biased region" description="Basic and acidic residues" evidence="1">
    <location>
        <begin position="170"/>
        <end position="185"/>
    </location>
</feature>
<protein>
    <submittedName>
        <fullName evidence="2">Uncharacterized protein</fullName>
    </submittedName>
</protein>
<dbReference type="EMBL" id="JABSTR010000002">
    <property type="protein sequence ID" value="KAH9364331.1"/>
    <property type="molecule type" value="Genomic_DNA"/>
</dbReference>
<name>A0A9J6FN82_HAELO</name>
<comment type="caution">
    <text evidence="2">The sequence shown here is derived from an EMBL/GenBank/DDBJ whole genome shotgun (WGS) entry which is preliminary data.</text>
</comment>
<reference evidence="2 3" key="1">
    <citation type="journal article" date="2020" name="Cell">
        <title>Large-Scale Comparative Analyses of Tick Genomes Elucidate Their Genetic Diversity and Vector Capacities.</title>
        <authorList>
            <consortium name="Tick Genome and Microbiome Consortium (TIGMIC)"/>
            <person name="Jia N."/>
            <person name="Wang J."/>
            <person name="Shi W."/>
            <person name="Du L."/>
            <person name="Sun Y."/>
            <person name="Zhan W."/>
            <person name="Jiang J.F."/>
            <person name="Wang Q."/>
            <person name="Zhang B."/>
            <person name="Ji P."/>
            <person name="Bell-Sakyi L."/>
            <person name="Cui X.M."/>
            <person name="Yuan T.T."/>
            <person name="Jiang B.G."/>
            <person name="Yang W.F."/>
            <person name="Lam T.T."/>
            <person name="Chang Q.C."/>
            <person name="Ding S.J."/>
            <person name="Wang X.J."/>
            <person name="Zhu J.G."/>
            <person name="Ruan X.D."/>
            <person name="Zhao L."/>
            <person name="Wei J.T."/>
            <person name="Ye R.Z."/>
            <person name="Que T.C."/>
            <person name="Du C.H."/>
            <person name="Zhou Y.H."/>
            <person name="Cheng J.X."/>
            <person name="Dai P.F."/>
            <person name="Guo W.B."/>
            <person name="Han X.H."/>
            <person name="Huang E.J."/>
            <person name="Li L.F."/>
            <person name="Wei W."/>
            <person name="Gao Y.C."/>
            <person name="Liu J.Z."/>
            <person name="Shao H.Z."/>
            <person name="Wang X."/>
            <person name="Wang C.C."/>
            <person name="Yang T.C."/>
            <person name="Huo Q.B."/>
            <person name="Li W."/>
            <person name="Chen H.Y."/>
            <person name="Chen S.E."/>
            <person name="Zhou L.G."/>
            <person name="Ni X.B."/>
            <person name="Tian J.H."/>
            <person name="Sheng Y."/>
            <person name="Liu T."/>
            <person name="Pan Y.S."/>
            <person name="Xia L.Y."/>
            <person name="Li J."/>
            <person name="Zhao F."/>
            <person name="Cao W.C."/>
        </authorList>
    </citation>
    <scope>NUCLEOTIDE SEQUENCE [LARGE SCALE GENOMIC DNA]</scope>
    <source>
        <strain evidence="2">HaeL-2018</strain>
    </source>
</reference>
<dbReference type="Proteomes" id="UP000821853">
    <property type="component" value="Chromosome 10"/>
</dbReference>
<accession>A0A9J6FN82</accession>
<evidence type="ECO:0000313" key="2">
    <source>
        <dbReference type="EMBL" id="KAH9364331.1"/>
    </source>
</evidence>
<proteinExistence type="predicted"/>
<dbReference type="OrthoDB" id="194443at2759"/>
<evidence type="ECO:0000313" key="3">
    <source>
        <dbReference type="Proteomes" id="UP000821853"/>
    </source>
</evidence>
<dbReference type="AlphaFoldDB" id="A0A9J6FN82"/>
<feature type="compositionally biased region" description="Polar residues" evidence="1">
    <location>
        <begin position="151"/>
        <end position="165"/>
    </location>
</feature>
<gene>
    <name evidence="2" type="ORF">HPB48_001292</name>
</gene>
<feature type="region of interest" description="Disordered" evidence="1">
    <location>
        <begin position="149"/>
        <end position="185"/>
    </location>
</feature>
<dbReference type="VEuPathDB" id="VectorBase:HLOH_047211"/>
<organism evidence="2 3">
    <name type="scientific">Haemaphysalis longicornis</name>
    <name type="common">Bush tick</name>
    <dbReference type="NCBI Taxonomy" id="44386"/>
    <lineage>
        <taxon>Eukaryota</taxon>
        <taxon>Metazoa</taxon>
        <taxon>Ecdysozoa</taxon>
        <taxon>Arthropoda</taxon>
        <taxon>Chelicerata</taxon>
        <taxon>Arachnida</taxon>
        <taxon>Acari</taxon>
        <taxon>Parasitiformes</taxon>
        <taxon>Ixodida</taxon>
        <taxon>Ixodoidea</taxon>
        <taxon>Ixodidae</taxon>
        <taxon>Haemaphysalinae</taxon>
        <taxon>Haemaphysalis</taxon>
    </lineage>
</organism>
<sequence>MVSAERRIPPVGCSQIPYDATAVMAGIEHLVKPERFVLMGPYDCEHIWMVRFTDAEARDAVVGAPDLKCAGQPAFCIEPLPEHSLHRGRCVGKGLDLARTFDFTSAELRCLSRGIAITPTCVAEPGSIPMPPPAMAAMALRGYDPDAMAWTETTASTTPENSSVPASPDISDRRTLHGRRAPQEA</sequence>